<dbReference type="InterPro" id="IPR016071">
    <property type="entry name" value="Staphylococal_nuclease_OB-fold"/>
</dbReference>
<keyword evidence="2" id="KW-0255">Endonuclease</keyword>
<feature type="domain" description="TNase-like" evidence="4">
    <location>
        <begin position="17"/>
        <end position="145"/>
    </location>
</feature>
<name>A0A8J7K5P7_9GAMM</name>
<dbReference type="Pfam" id="PF00565">
    <property type="entry name" value="SNase"/>
    <property type="match status" value="1"/>
</dbReference>
<dbReference type="AlphaFoldDB" id="A0A8J7K5P7"/>
<proteinExistence type="predicted"/>
<evidence type="ECO:0000256" key="1">
    <source>
        <dbReference type="ARBA" id="ARBA00022722"/>
    </source>
</evidence>
<dbReference type="InterPro" id="IPR035437">
    <property type="entry name" value="SNase_OB-fold_sf"/>
</dbReference>
<gene>
    <name evidence="5" type="ORF">IOQ59_01085</name>
</gene>
<protein>
    <submittedName>
        <fullName evidence="5">Thermonuclease family protein</fullName>
    </submittedName>
</protein>
<evidence type="ECO:0000256" key="2">
    <source>
        <dbReference type="ARBA" id="ARBA00022759"/>
    </source>
</evidence>
<dbReference type="SUPFAM" id="SSF50199">
    <property type="entry name" value="Staphylococcal nuclease"/>
    <property type="match status" value="1"/>
</dbReference>
<evidence type="ECO:0000259" key="4">
    <source>
        <dbReference type="PROSITE" id="PS50830"/>
    </source>
</evidence>
<organism evidence="5 6">
    <name type="scientific">Pontibacterium sinense</name>
    <dbReference type="NCBI Taxonomy" id="2781979"/>
    <lineage>
        <taxon>Bacteria</taxon>
        <taxon>Pseudomonadati</taxon>
        <taxon>Pseudomonadota</taxon>
        <taxon>Gammaproteobacteria</taxon>
        <taxon>Oceanospirillales</taxon>
        <taxon>Oceanospirillaceae</taxon>
        <taxon>Pontibacterium</taxon>
    </lineage>
</organism>
<dbReference type="PROSITE" id="PS50830">
    <property type="entry name" value="TNASE_3"/>
    <property type="match status" value="1"/>
</dbReference>
<dbReference type="RefSeq" id="WP_193951404.1">
    <property type="nucleotide sequence ID" value="NZ_JADEYS010000001.1"/>
</dbReference>
<keyword evidence="1" id="KW-0540">Nuclease</keyword>
<reference evidence="5" key="1">
    <citation type="submission" date="2020-10" db="EMBL/GenBank/DDBJ databases">
        <title>Bacterium isolated from coastal waters sediment.</title>
        <authorList>
            <person name="Chen R.-J."/>
            <person name="Lu D.-C."/>
            <person name="Zhu K.-L."/>
            <person name="Du Z.-J."/>
        </authorList>
    </citation>
    <scope>NUCLEOTIDE SEQUENCE</scope>
    <source>
        <strain evidence="5">N1Y112</strain>
    </source>
</reference>
<sequence>MFLVVTPTFAACPTPDTVQKIRVEKAVDGDTVRLSSGQSVRLIGVNTPEMNYKQGKPEAGALAATQFVRSLLSDISYIQPGIQSRDRYGRTLAHLFLHDGRSLEEVLLKRGLGYYLAIPPNLQLRDCLRAAEHEAREHGLGVWRDGRWPQKATDLKPGTTGFVILRGQITKVSRSNKAWYLELDNRIALKLDADVLVLFDDSGRAHIRPKSRLEVRGWLIDRSRHSSVKKNRYKPLFINVSHPDHLQFLTD</sequence>
<dbReference type="Proteomes" id="UP000640333">
    <property type="component" value="Unassembled WGS sequence"/>
</dbReference>
<comment type="caution">
    <text evidence="5">The sequence shown here is derived from an EMBL/GenBank/DDBJ whole genome shotgun (WGS) entry which is preliminary data.</text>
</comment>
<dbReference type="Gene3D" id="2.40.50.90">
    <property type="match status" value="1"/>
</dbReference>
<dbReference type="SMART" id="SM00318">
    <property type="entry name" value="SNc"/>
    <property type="match status" value="1"/>
</dbReference>
<accession>A0A8J7K5P7</accession>
<evidence type="ECO:0000256" key="3">
    <source>
        <dbReference type="ARBA" id="ARBA00022801"/>
    </source>
</evidence>
<evidence type="ECO:0000313" key="5">
    <source>
        <dbReference type="EMBL" id="MBE9395846.1"/>
    </source>
</evidence>
<keyword evidence="3" id="KW-0378">Hydrolase</keyword>
<dbReference type="GO" id="GO:0016787">
    <property type="term" value="F:hydrolase activity"/>
    <property type="evidence" value="ECO:0007669"/>
    <property type="project" value="UniProtKB-KW"/>
</dbReference>
<keyword evidence="6" id="KW-1185">Reference proteome</keyword>
<evidence type="ECO:0000313" key="6">
    <source>
        <dbReference type="Proteomes" id="UP000640333"/>
    </source>
</evidence>
<dbReference type="GO" id="GO:0004519">
    <property type="term" value="F:endonuclease activity"/>
    <property type="evidence" value="ECO:0007669"/>
    <property type="project" value="UniProtKB-KW"/>
</dbReference>
<dbReference type="PANTHER" id="PTHR12302">
    <property type="entry name" value="EBNA2 BINDING PROTEIN P100"/>
    <property type="match status" value="1"/>
</dbReference>
<dbReference type="PANTHER" id="PTHR12302:SF3">
    <property type="entry name" value="SERINE_THREONINE-PROTEIN KINASE 31"/>
    <property type="match status" value="1"/>
</dbReference>
<dbReference type="EMBL" id="JADEYS010000001">
    <property type="protein sequence ID" value="MBE9395846.1"/>
    <property type="molecule type" value="Genomic_DNA"/>
</dbReference>